<reference evidence="3" key="1">
    <citation type="submission" date="2021-01" db="EMBL/GenBank/DDBJ databases">
        <authorList>
            <person name="Corre E."/>
            <person name="Pelletier E."/>
            <person name="Niang G."/>
            <person name="Scheremetjew M."/>
            <person name="Finn R."/>
            <person name="Kale V."/>
            <person name="Holt S."/>
            <person name="Cochrane G."/>
            <person name="Meng A."/>
            <person name="Brown T."/>
            <person name="Cohen L."/>
        </authorList>
    </citation>
    <scope>NUCLEOTIDE SEQUENCE</scope>
    <source>
        <strain evidence="3">CCMP 2712</strain>
    </source>
</reference>
<feature type="region of interest" description="Disordered" evidence="2">
    <location>
        <begin position="1"/>
        <end position="42"/>
    </location>
</feature>
<feature type="coiled-coil region" evidence="1">
    <location>
        <begin position="358"/>
        <end position="421"/>
    </location>
</feature>
<accession>A0A7S4M034</accession>
<feature type="compositionally biased region" description="Basic and acidic residues" evidence="2">
    <location>
        <begin position="197"/>
        <end position="207"/>
    </location>
</feature>
<evidence type="ECO:0000313" key="3">
    <source>
        <dbReference type="EMBL" id="CAE2192670.1"/>
    </source>
</evidence>
<dbReference type="EMBL" id="HBKN01002294">
    <property type="protein sequence ID" value="CAE2192670.1"/>
    <property type="molecule type" value="Transcribed_RNA"/>
</dbReference>
<name>A0A7S4M034_GUITH</name>
<feature type="compositionally biased region" description="Polar residues" evidence="2">
    <location>
        <begin position="177"/>
        <end position="189"/>
    </location>
</feature>
<evidence type="ECO:0000256" key="1">
    <source>
        <dbReference type="SAM" id="Coils"/>
    </source>
</evidence>
<proteinExistence type="predicted"/>
<dbReference type="AlphaFoldDB" id="A0A7S4M034"/>
<feature type="region of interest" description="Disordered" evidence="2">
    <location>
        <begin position="82"/>
        <end position="108"/>
    </location>
</feature>
<feature type="region of interest" description="Disordered" evidence="2">
    <location>
        <begin position="161"/>
        <end position="207"/>
    </location>
</feature>
<organism evidence="3">
    <name type="scientific">Guillardia theta</name>
    <name type="common">Cryptophyte</name>
    <name type="synonym">Cryptomonas phi</name>
    <dbReference type="NCBI Taxonomy" id="55529"/>
    <lineage>
        <taxon>Eukaryota</taxon>
        <taxon>Cryptophyceae</taxon>
        <taxon>Pyrenomonadales</taxon>
        <taxon>Geminigeraceae</taxon>
        <taxon>Guillardia</taxon>
    </lineage>
</organism>
<protein>
    <submittedName>
        <fullName evidence="3">Uncharacterized protein</fullName>
    </submittedName>
</protein>
<evidence type="ECO:0000256" key="2">
    <source>
        <dbReference type="SAM" id="MobiDB-lite"/>
    </source>
</evidence>
<sequence>MPAAAAVREEGGLDLPPWHRPPPAMQRDRFPRPSPSIDSNPYEGALGPAVVEGGIMSKTHARSDVSTLIKTPQEVWRVGKQPTIPADRPLPGVHSETRASQRVPSYKRGNANASRVVASNFERLPDTFTIKSTTAIWQKTMIDVQGGQSTMVDSVYIKPTKNTSLPALGSHDETRQESISPVRSRSATGYSEMDSSVGRRRESKNEVERAESNLIQLKAHLNRLQQAVQDREAELTRLLSARSRVERDEAKISESEREFEEFRRRVEARVALYEGRCQDLARQRQVLEEVLKRMRSAHKEKNQRLGQVREDVRLLNIQIEESSQELQNLLRTRDQTVEGLHAMKATIEEENSKWMLEIARRQEKAERLLAETKALAEKMKKNKLLQEQLQADNEAMKELARRRAIERRTSYKEEYDKLLEQKRRPDAEVPWLDPRIEEGINRILDAAGASDIQDAIQFFHQMKDRRKGLEILQEDLERRKRKYIQDFTSTVTVSYEPVQDASVREFEMSIQDIEQHAAQADALNEAMRELIGSAYGWLKDQLRRIVMIMEEESAIREIHALIKRMPRIGEEERLILWMVDALRAIQVSLPIPCLLASSFPCNRKSRRLPSAILDPLATRSERQHREQTLVCQTAPHSQLTAPHSLALVAVSVIDLDVAGTTVTAITSNQVEIAFLCLGRVVGIHL</sequence>
<feature type="coiled-coil region" evidence="1">
    <location>
        <begin position="459"/>
        <end position="486"/>
    </location>
</feature>
<gene>
    <name evidence="3" type="ORF">GTHE00462_LOCUS1981</name>
</gene>
<keyword evidence="1" id="KW-0175">Coiled coil</keyword>